<dbReference type="GO" id="GO:0016491">
    <property type="term" value="F:oxidoreductase activity"/>
    <property type="evidence" value="ECO:0007669"/>
    <property type="project" value="InterPro"/>
</dbReference>
<evidence type="ECO:0000256" key="5">
    <source>
        <dbReference type="ARBA" id="ARBA00022553"/>
    </source>
</evidence>
<dbReference type="InterPro" id="IPR036291">
    <property type="entry name" value="NAD(P)-bd_dom_sf"/>
</dbReference>
<evidence type="ECO:0000256" key="4">
    <source>
        <dbReference type="ARBA" id="ARBA00022490"/>
    </source>
</evidence>
<dbReference type="Gene3D" id="3.40.366.10">
    <property type="entry name" value="Malonyl-Coenzyme A Acyl Carrier Protein, domain 2"/>
    <property type="match status" value="1"/>
</dbReference>
<dbReference type="SMART" id="SM00829">
    <property type="entry name" value="PKS_ER"/>
    <property type="match status" value="1"/>
</dbReference>
<feature type="active site" description="Proton donor; for dehydratase activity" evidence="12">
    <location>
        <position position="1106"/>
    </location>
</feature>
<dbReference type="Gene3D" id="3.40.47.10">
    <property type="match status" value="1"/>
</dbReference>
<dbReference type="SMART" id="SM01294">
    <property type="entry name" value="PKS_PP_betabranch"/>
    <property type="match status" value="1"/>
</dbReference>
<dbReference type="InterPro" id="IPR054514">
    <property type="entry name" value="RhiE-like_linker"/>
</dbReference>
<dbReference type="InterPro" id="IPR049551">
    <property type="entry name" value="PKS_DH_C"/>
</dbReference>
<dbReference type="Gene3D" id="1.10.1200.10">
    <property type="entry name" value="ACP-like"/>
    <property type="match status" value="1"/>
</dbReference>
<dbReference type="InterPro" id="IPR014031">
    <property type="entry name" value="Ketoacyl_synth_C"/>
</dbReference>
<dbReference type="InterPro" id="IPR042104">
    <property type="entry name" value="PKS_dehydratase_sf"/>
</dbReference>
<feature type="region of interest" description="C-terminal hotdog fold" evidence="12">
    <location>
        <begin position="1042"/>
        <end position="1190"/>
    </location>
</feature>
<evidence type="ECO:0000256" key="9">
    <source>
        <dbReference type="ARBA" id="ARBA00023194"/>
    </source>
</evidence>
<dbReference type="GO" id="GO:0017000">
    <property type="term" value="P:antibiotic biosynthetic process"/>
    <property type="evidence" value="ECO:0007669"/>
    <property type="project" value="UniProtKB-KW"/>
</dbReference>
<dbReference type="Gene3D" id="3.30.70.3290">
    <property type="match status" value="1"/>
</dbReference>
<dbReference type="FunFam" id="3.40.50.720:FF:000209">
    <property type="entry name" value="Polyketide synthase Pks12"/>
    <property type="match status" value="1"/>
</dbReference>
<dbReference type="Pfam" id="PF08240">
    <property type="entry name" value="ADH_N"/>
    <property type="match status" value="1"/>
</dbReference>
<dbReference type="InterPro" id="IPR050091">
    <property type="entry name" value="PKS_NRPS_Biosynth_Enz"/>
</dbReference>
<dbReference type="SUPFAM" id="SSF47336">
    <property type="entry name" value="ACP-like"/>
    <property type="match status" value="1"/>
</dbReference>
<name>A0A0D7CI64_9ACTN</name>
<keyword evidence="5" id="KW-0597">Phosphoprotein</keyword>
<dbReference type="GO" id="GO:0005886">
    <property type="term" value="C:plasma membrane"/>
    <property type="evidence" value="ECO:0007669"/>
    <property type="project" value="TreeGrafter"/>
</dbReference>
<dbReference type="SMART" id="SM00826">
    <property type="entry name" value="PKS_DH"/>
    <property type="match status" value="1"/>
</dbReference>
<dbReference type="Gene3D" id="3.10.129.110">
    <property type="entry name" value="Polyketide synthase dehydratase"/>
    <property type="match status" value="1"/>
</dbReference>
<dbReference type="PANTHER" id="PTHR43775:SF37">
    <property type="entry name" value="SI:DKEY-61P9.11"/>
    <property type="match status" value="1"/>
</dbReference>
<keyword evidence="6" id="KW-0808">Transferase</keyword>
<dbReference type="Pfam" id="PF00109">
    <property type="entry name" value="ketoacyl-synt"/>
    <property type="match status" value="1"/>
</dbReference>
<dbReference type="SMART" id="SM00827">
    <property type="entry name" value="PKS_AT"/>
    <property type="match status" value="1"/>
</dbReference>
<dbReference type="Gene3D" id="3.90.180.10">
    <property type="entry name" value="Medium-chain alcohol dehydrogenases, catalytic domain"/>
    <property type="match status" value="1"/>
</dbReference>
<feature type="domain" description="Carrier" evidence="14">
    <location>
        <begin position="2052"/>
        <end position="2129"/>
    </location>
</feature>
<dbReference type="SUPFAM" id="SSF55048">
    <property type="entry name" value="Probable ACP-binding domain of malonyl-CoA ACP transacylase"/>
    <property type="match status" value="1"/>
</dbReference>
<evidence type="ECO:0000259" key="16">
    <source>
        <dbReference type="PROSITE" id="PS52019"/>
    </source>
</evidence>
<protein>
    <submittedName>
        <fullName evidence="17">Uncharacterized protein</fullName>
    </submittedName>
</protein>
<sequence>MIGAGCRFPGGVDSLESLWQLLLAGRDTSGTVPEGRWSLRELGDVDPAVLKQMGHGCYLDGDISTFDPVPFGISVEEAAAVDPQHRLFLEVAWEAFEHAGIPLADLDGSRTGVFAGVYTDDYLLRSRPSVGEVNPYYGLTDMHSTMVGRVAFLWNLHGPAIAVDTACSSSLVATHLACQSLRAGETDLALAGGAQLVQTPEQMLCQAYLGMLSTTGKCRSFDTGADGFVRGEGCGVVILKRLADARRDGDRVLAVLRGSAVNHDGRSIRLTAPSAVAQELVFREALAAAGVAAGDVGMVEAHGPGTPVGDPVEFASTAAVYGQGRGRCALGSIKSNIGHTEPASGVAGLLKAILAVREGVVPPTLHFTAWNGRMQPEGTRLFVPTEPVPWPVSDGPRLAAVSGYGVGGTNAQVIVEQPPAGSADRSVGDIGAGQGAHREGQDSARSTVTLLSAASAPALAASAGRLADWLADTGRSVALADVAHTLAVRRSHGPYRLAVVAGGRAELGESLRTFADGREGAQVVSGLAQRSSSSGSPVWVFSGQGSQWARMGMGLLGRDQAFTSSIARLEPLIEAETGLVLRDVLAAPRVVEGFARVQPVLFAFQVSLAAMWRAHGLEPAAVIGHSVGEVAAAVVAGSLSAEDGVKIVCRRSALMSQAAGGGAMAAVQLPPQQVETVLAETGMTGVNVGVHASPTAAVITGDHDQVERLVCRWESEGVTVARVAVDVASHSAHVDAILEDIRAALADLRPMPPAVPFYTTVGADPYAVPRFDAAYWADNLRQPVRFADAAQAAIEDGHRVFVEVSPHPLLGSALRQNAEAATGEAVTVLPTLLRDQDELRCFTEQTARIHCAGGSVDWTRWYGDGRLADVPATAWQRRPYLLPFTQVRGDQGGDADGHPLLGTHLHDLDGDDRHWWQTTLESQTLPWLADHKVEDVAVLPGTGFCEAALASACALYGDVDPQRIQVREVQLRALLPLTAPTLITANTGFRSAHAADWSLSTQDATGTRTVHATARLELLGDDVEPDSHPARVDLGSCRAEHTRPLEVAEFYTRLRKRGIHHDTAFAALRSLRLHTDGSPSMLAEIVLPEEARRSSARMFWHPVLFDACLQALAAVWVDSTQPGGGLALPTELGTVRVYGPARQGRFCLARLDHSDDAGCIGQVQWLDPEGTVLAEATGVRFTRSDPTHSPTLFDSRLLQVTWLPAPLPAASVPTPGRWLLITEPGDSSADDAQALAEQLDVCGQTCQNLVLPLGLPAEAIAERVGRALGAAREWQGVVVLPGPGRAVLDDITLEHAEQRVGRTALLVKALVGHLSTGSAAVSRLWVVTRAARQVLADDQMYLHSAGLRALVRVLGYEHAELCPTSVDIDTVTGADDLAAELLAGDVVDDEVAWRQGQRYRARLSRAPMRDTDRRTGTGRFGQDGIALDLRCPGDLDSFELVPRPRRHPGPDEIEVQVHASGLNFIDVLMAMGLYPSEDPALGEATLPVAPPGMRRAGTECAGTVVAVGRDVTGYRKGDRVAVPVLGAEAGGFCSYVTVPAAHAFAIPDDMPVQAAAGLLTAYLTAWYSLVHLARVQPGDTVLIHSAAGGVGLAALHLAHARGARVLATAGTDAKRAYLRSLGVKSVFDSRNLDFADEARQATGGRGVDIAVNSLTGAAQKATLDLLAPLGRFVELGKKDIYADTRLGLYPFRRNITFHSVDLALLPQLAPGLIRQMVGEVAADLRARRLPVLPYAEFALTEASTAFRTMANAEHIGKLILTWPQQDQANLVTPPDQVPVASPDGSYIITGGLGGLGLVIAHHLADHGAGHIVLNSRRAPSAETQQTLDRLAAKTRVSVVLGDISDDRTAGRLVEAATGGGHRLRGVLHGAAVVEDISVERFDPELLHRVWQPKARGAWNLHQATSGHPLDWWIGFSSIASVFGTPGQAAYAAASAWLDEFLAWRTAQGRPETRCINWGIWSQVGRGLTLEKRGYASIPPAEGVAALDRIIAYGRRRTCYNPSELTDWLGSFATLAEMSFFSDVIAGAAGGGRETGEPTSPLVALRSAPTPDRRHELLRAQVVAQLAAILRINVDMIGPDTALSSIGLDSLMGLELRIRLERDLETPIPRIVVWTSPTVEALSEAILTHLEDHLSSGA</sequence>
<keyword evidence="11" id="KW-0012">Acyltransferase</keyword>
<dbReference type="Pfam" id="PF22336">
    <property type="entry name" value="RhiE-like_linker"/>
    <property type="match status" value="1"/>
</dbReference>
<dbReference type="SUPFAM" id="SSF53901">
    <property type="entry name" value="Thiolase-like"/>
    <property type="match status" value="1"/>
</dbReference>
<dbReference type="InterPro" id="IPR013968">
    <property type="entry name" value="PKS_KR"/>
</dbReference>
<dbReference type="InterPro" id="IPR016039">
    <property type="entry name" value="Thiolase-like"/>
</dbReference>
<dbReference type="Proteomes" id="UP000032458">
    <property type="component" value="Unassembled WGS sequence"/>
</dbReference>
<feature type="active site" description="Proton acceptor; for dehydratase activity" evidence="12">
    <location>
        <position position="931"/>
    </location>
</feature>
<dbReference type="InterPro" id="IPR001227">
    <property type="entry name" value="Ac_transferase_dom_sf"/>
</dbReference>
<dbReference type="Gene3D" id="3.40.50.720">
    <property type="entry name" value="NAD(P)-binding Rossmann-like Domain"/>
    <property type="match status" value="3"/>
</dbReference>
<dbReference type="SUPFAM" id="SSF50129">
    <property type="entry name" value="GroES-like"/>
    <property type="match status" value="1"/>
</dbReference>
<dbReference type="PATRIC" id="fig|1240678.4.peg.4706"/>
<dbReference type="Pfam" id="PF21089">
    <property type="entry name" value="PKS_DH_N"/>
    <property type="match status" value="1"/>
</dbReference>
<dbReference type="InterPro" id="IPR020841">
    <property type="entry name" value="PKS_Beta-ketoAc_synthase_dom"/>
</dbReference>
<dbReference type="InterPro" id="IPR011032">
    <property type="entry name" value="GroES-like_sf"/>
</dbReference>
<dbReference type="CDD" id="cd05195">
    <property type="entry name" value="enoyl_red"/>
    <property type="match status" value="1"/>
</dbReference>
<keyword evidence="9" id="KW-0045">Antibiotic biosynthesis</keyword>
<dbReference type="SUPFAM" id="SSF51735">
    <property type="entry name" value="NAD(P)-binding Rossmann-fold domains"/>
    <property type="match status" value="3"/>
</dbReference>
<evidence type="ECO:0000256" key="3">
    <source>
        <dbReference type="ARBA" id="ARBA00022450"/>
    </source>
</evidence>
<keyword evidence="18" id="KW-1185">Reference proteome</keyword>
<keyword evidence="7" id="KW-0677">Repeat</keyword>
<dbReference type="InterPro" id="IPR049552">
    <property type="entry name" value="PKS_DH_N"/>
</dbReference>
<evidence type="ECO:0000256" key="2">
    <source>
        <dbReference type="ARBA" id="ARBA00004792"/>
    </source>
</evidence>
<evidence type="ECO:0000313" key="17">
    <source>
        <dbReference type="EMBL" id="KIZ15949.1"/>
    </source>
</evidence>
<dbReference type="PROSITE" id="PS52004">
    <property type="entry name" value="KS3_2"/>
    <property type="match status" value="1"/>
</dbReference>
<evidence type="ECO:0000313" key="18">
    <source>
        <dbReference type="Proteomes" id="UP000032458"/>
    </source>
</evidence>
<evidence type="ECO:0000256" key="1">
    <source>
        <dbReference type="ARBA" id="ARBA00004496"/>
    </source>
</evidence>
<feature type="domain" description="Ketosynthase family 3 (KS3)" evidence="15">
    <location>
        <begin position="1"/>
        <end position="417"/>
    </location>
</feature>
<proteinExistence type="predicted"/>
<dbReference type="InterPro" id="IPR049900">
    <property type="entry name" value="PKS_mFAS_DH"/>
</dbReference>
<dbReference type="PANTHER" id="PTHR43775">
    <property type="entry name" value="FATTY ACID SYNTHASE"/>
    <property type="match status" value="1"/>
</dbReference>
<evidence type="ECO:0000256" key="13">
    <source>
        <dbReference type="SAM" id="MobiDB-lite"/>
    </source>
</evidence>
<dbReference type="GO" id="GO:0005737">
    <property type="term" value="C:cytoplasm"/>
    <property type="evidence" value="ECO:0007669"/>
    <property type="project" value="UniProtKB-SubCell"/>
</dbReference>
<evidence type="ECO:0000259" key="15">
    <source>
        <dbReference type="PROSITE" id="PS52004"/>
    </source>
</evidence>
<evidence type="ECO:0000256" key="6">
    <source>
        <dbReference type="ARBA" id="ARBA00022679"/>
    </source>
</evidence>
<dbReference type="GO" id="GO:0006633">
    <property type="term" value="P:fatty acid biosynthetic process"/>
    <property type="evidence" value="ECO:0007669"/>
    <property type="project" value="TreeGrafter"/>
</dbReference>
<evidence type="ECO:0000256" key="10">
    <source>
        <dbReference type="ARBA" id="ARBA00023268"/>
    </source>
</evidence>
<evidence type="ECO:0000256" key="11">
    <source>
        <dbReference type="ARBA" id="ARBA00023315"/>
    </source>
</evidence>
<dbReference type="InterPro" id="IPR020843">
    <property type="entry name" value="ER"/>
</dbReference>
<comment type="caution">
    <text evidence="17">The sequence shown here is derived from an EMBL/GenBank/DDBJ whole genome shotgun (WGS) entry which is preliminary data.</text>
</comment>
<dbReference type="InterPro" id="IPR013149">
    <property type="entry name" value="ADH-like_C"/>
</dbReference>
<dbReference type="SMART" id="SM00823">
    <property type="entry name" value="PKS_PP"/>
    <property type="match status" value="1"/>
</dbReference>
<dbReference type="GO" id="GO:0031177">
    <property type="term" value="F:phosphopantetheine binding"/>
    <property type="evidence" value="ECO:0007669"/>
    <property type="project" value="InterPro"/>
</dbReference>
<evidence type="ECO:0000256" key="12">
    <source>
        <dbReference type="PROSITE-ProRule" id="PRU01363"/>
    </source>
</evidence>
<evidence type="ECO:0000256" key="8">
    <source>
        <dbReference type="ARBA" id="ARBA00022857"/>
    </source>
</evidence>
<feature type="domain" description="PKS/mFAS DH" evidence="16">
    <location>
        <begin position="898"/>
        <end position="1190"/>
    </location>
</feature>
<dbReference type="InterPro" id="IPR036736">
    <property type="entry name" value="ACP-like_sf"/>
</dbReference>
<reference evidence="17 18" key="1">
    <citation type="submission" date="2014-09" db="EMBL/GenBank/DDBJ databases">
        <title>Draft genome sequence of Streptomyces natalensis ATCC 27448, producer of the antifungal pimaricin.</title>
        <authorList>
            <person name="Mendes M.V."/>
            <person name="Beites T."/>
            <person name="Pires S."/>
            <person name="Santos C.L."/>
            <person name="Moradas-Ferreira P."/>
        </authorList>
    </citation>
    <scope>NUCLEOTIDE SEQUENCE [LARGE SCALE GENOMIC DNA]</scope>
    <source>
        <strain evidence="17 18">ATCC 27448</strain>
    </source>
</reference>
<dbReference type="InterPro" id="IPR020807">
    <property type="entry name" value="PKS_DH"/>
</dbReference>
<keyword evidence="8" id="KW-0521">NADP</keyword>
<feature type="region of interest" description="N-terminal hotdog fold" evidence="12">
    <location>
        <begin position="898"/>
        <end position="1023"/>
    </location>
</feature>
<dbReference type="Pfam" id="PF02801">
    <property type="entry name" value="Ketoacyl-synt_C"/>
    <property type="match status" value="1"/>
</dbReference>
<dbReference type="Pfam" id="PF00698">
    <property type="entry name" value="Acyl_transf_1"/>
    <property type="match status" value="1"/>
</dbReference>
<dbReference type="PROSITE" id="PS52019">
    <property type="entry name" value="PKS_MFAS_DH"/>
    <property type="match status" value="1"/>
</dbReference>
<dbReference type="InterPro" id="IPR013154">
    <property type="entry name" value="ADH-like_N"/>
</dbReference>
<dbReference type="Pfam" id="PF00107">
    <property type="entry name" value="ADH_zinc_N"/>
    <property type="match status" value="1"/>
</dbReference>
<dbReference type="SUPFAM" id="SSF52151">
    <property type="entry name" value="FabD/lysophospholipase-like"/>
    <property type="match status" value="1"/>
</dbReference>
<dbReference type="InterPro" id="IPR014030">
    <property type="entry name" value="Ketoacyl_synth_N"/>
</dbReference>
<accession>A0A0D7CI64</accession>
<feature type="region of interest" description="Disordered" evidence="13">
    <location>
        <begin position="419"/>
        <end position="441"/>
    </location>
</feature>
<dbReference type="InterPro" id="IPR016035">
    <property type="entry name" value="Acyl_Trfase/lysoPLipase"/>
</dbReference>
<evidence type="ECO:0000259" key="14">
    <source>
        <dbReference type="PROSITE" id="PS50075"/>
    </source>
</evidence>
<evidence type="ECO:0000256" key="7">
    <source>
        <dbReference type="ARBA" id="ARBA00022737"/>
    </source>
</evidence>
<dbReference type="InterPro" id="IPR014043">
    <property type="entry name" value="Acyl_transferase_dom"/>
</dbReference>
<dbReference type="InterPro" id="IPR057326">
    <property type="entry name" value="KR_dom"/>
</dbReference>
<dbReference type="InterPro" id="IPR016036">
    <property type="entry name" value="Malonyl_transacylase_ACP-bd"/>
</dbReference>
<dbReference type="SMART" id="SM00822">
    <property type="entry name" value="PKS_KR"/>
    <property type="match status" value="1"/>
</dbReference>
<keyword evidence="10" id="KW-0511">Multifunctional enzyme</keyword>
<dbReference type="EMBL" id="JRKI01000029">
    <property type="protein sequence ID" value="KIZ15949.1"/>
    <property type="molecule type" value="Genomic_DNA"/>
</dbReference>
<keyword evidence="4" id="KW-0963">Cytoplasm</keyword>
<dbReference type="GO" id="GO:0071770">
    <property type="term" value="P:DIM/DIP cell wall layer assembly"/>
    <property type="evidence" value="ECO:0007669"/>
    <property type="project" value="TreeGrafter"/>
</dbReference>
<dbReference type="InterPro" id="IPR020806">
    <property type="entry name" value="PKS_PP-bd"/>
</dbReference>
<dbReference type="GO" id="GO:0004312">
    <property type="term" value="F:fatty acid synthase activity"/>
    <property type="evidence" value="ECO:0007669"/>
    <property type="project" value="TreeGrafter"/>
</dbReference>
<dbReference type="PROSITE" id="PS50075">
    <property type="entry name" value="CARRIER"/>
    <property type="match status" value="1"/>
</dbReference>
<comment type="subcellular location">
    <subcellularLocation>
        <location evidence="1">Cytoplasm</location>
    </subcellularLocation>
</comment>
<dbReference type="InterPro" id="IPR009081">
    <property type="entry name" value="PP-bd_ACP"/>
</dbReference>
<dbReference type="Pfam" id="PF08659">
    <property type="entry name" value="KR"/>
    <property type="match status" value="1"/>
</dbReference>
<dbReference type="CDD" id="cd00833">
    <property type="entry name" value="PKS"/>
    <property type="match status" value="1"/>
</dbReference>
<gene>
    <name evidence="17" type="ORF">SNA_22080</name>
</gene>
<keyword evidence="3" id="KW-0596">Phosphopantetheine</keyword>
<dbReference type="SMART" id="SM00825">
    <property type="entry name" value="PKS_KS"/>
    <property type="match status" value="1"/>
</dbReference>
<dbReference type="Pfam" id="PF00550">
    <property type="entry name" value="PP-binding"/>
    <property type="match status" value="1"/>
</dbReference>
<comment type="pathway">
    <text evidence="2">Antibiotic biosynthesis.</text>
</comment>
<organism evidence="17 18">
    <name type="scientific">Streptomyces natalensis ATCC 27448</name>
    <dbReference type="NCBI Taxonomy" id="1240678"/>
    <lineage>
        <taxon>Bacteria</taxon>
        <taxon>Bacillati</taxon>
        <taxon>Actinomycetota</taxon>
        <taxon>Actinomycetes</taxon>
        <taxon>Kitasatosporales</taxon>
        <taxon>Streptomycetaceae</taxon>
        <taxon>Streptomyces</taxon>
    </lineage>
</organism>
<dbReference type="Pfam" id="PF14765">
    <property type="entry name" value="PS-DH"/>
    <property type="match status" value="1"/>
</dbReference>